<sequence>MNFKHKAFIVNADEMRRAIVRISHEIVERNRGIEDVVLIGIRRRGVPLAERVQDNIKNFEGASVPLGILDITFYRDDLQKVAQQPIARPTEIPYNLDDKIVVLVDDVLFTGRTVRAALDAIIDFGRPRAIQLAVLVDRGHRELPIRADYVGKNVPTSRREVIHVHLEEIDGEDGIRIDELDREIPRGEGE</sequence>
<feature type="short sequence motif" description="PRPP-binding" evidence="4">
    <location>
        <begin position="101"/>
        <end position="113"/>
    </location>
</feature>
<dbReference type="NCBIfam" id="NF003545">
    <property type="entry name" value="PRK05205.1-1"/>
    <property type="match status" value="1"/>
</dbReference>
<dbReference type="PANTHER" id="PTHR11608">
    <property type="entry name" value="BIFUNCTIONAL PROTEIN PYRR"/>
    <property type="match status" value="1"/>
</dbReference>
<feature type="domain" description="Phosphoribosyltransferase" evidence="5">
    <location>
        <begin position="14"/>
        <end position="159"/>
    </location>
</feature>
<evidence type="ECO:0000259" key="5">
    <source>
        <dbReference type="Pfam" id="PF00156"/>
    </source>
</evidence>
<dbReference type="InterPro" id="IPR023050">
    <property type="entry name" value="PyrR"/>
</dbReference>
<evidence type="ECO:0000256" key="3">
    <source>
        <dbReference type="ARBA" id="ARBA00023163"/>
    </source>
</evidence>
<name>A0A956NF83_UNCEI</name>
<gene>
    <name evidence="4 6" type="primary">pyrR</name>
    <name evidence="6" type="ORF">KDA27_08620</name>
</gene>
<keyword evidence="4 6" id="KW-0328">Glycosyltransferase</keyword>
<accession>A0A956NF83</accession>
<dbReference type="GO" id="GO:0006355">
    <property type="term" value="P:regulation of DNA-templated transcription"/>
    <property type="evidence" value="ECO:0007669"/>
    <property type="project" value="UniProtKB-UniRule"/>
</dbReference>
<dbReference type="SUPFAM" id="SSF53271">
    <property type="entry name" value="PRTase-like"/>
    <property type="match status" value="1"/>
</dbReference>
<protein>
    <recommendedName>
        <fullName evidence="4">Bifunctional protein PyrR</fullName>
    </recommendedName>
    <domain>
        <recommendedName>
            <fullName evidence="4">Pyrimidine operon regulatory protein</fullName>
        </recommendedName>
    </domain>
    <domain>
        <recommendedName>
            <fullName evidence="4">Uracil phosphoribosyltransferase</fullName>
            <shortName evidence="4">UPRTase</shortName>
            <ecNumber evidence="4">2.4.2.9</ecNumber>
        </recommendedName>
    </domain>
</protein>
<dbReference type="NCBIfam" id="NF003549">
    <property type="entry name" value="PRK05205.1-5"/>
    <property type="match status" value="1"/>
</dbReference>
<keyword evidence="3 4" id="KW-0804">Transcription</keyword>
<dbReference type="GO" id="GO:0004845">
    <property type="term" value="F:uracil phosphoribosyltransferase activity"/>
    <property type="evidence" value="ECO:0007669"/>
    <property type="project" value="UniProtKB-UniRule"/>
</dbReference>
<reference evidence="6" key="1">
    <citation type="submission" date="2020-04" db="EMBL/GenBank/DDBJ databases">
        <authorList>
            <person name="Zhang T."/>
        </authorList>
    </citation>
    <scope>NUCLEOTIDE SEQUENCE</scope>
    <source>
        <strain evidence="6">HKST-UBA02</strain>
    </source>
</reference>
<reference evidence="6" key="2">
    <citation type="journal article" date="2021" name="Microbiome">
        <title>Successional dynamics and alternative stable states in a saline activated sludge microbial community over 9 years.</title>
        <authorList>
            <person name="Wang Y."/>
            <person name="Ye J."/>
            <person name="Ju F."/>
            <person name="Liu L."/>
            <person name="Boyd J.A."/>
            <person name="Deng Y."/>
            <person name="Parks D.H."/>
            <person name="Jiang X."/>
            <person name="Yin X."/>
            <person name="Woodcroft B.J."/>
            <person name="Tyson G.W."/>
            <person name="Hugenholtz P."/>
            <person name="Polz M.F."/>
            <person name="Zhang T."/>
        </authorList>
    </citation>
    <scope>NUCLEOTIDE SEQUENCE</scope>
    <source>
        <strain evidence="6">HKST-UBA02</strain>
    </source>
</reference>
<dbReference type="InterPro" id="IPR050137">
    <property type="entry name" value="PyrR_bifunctional"/>
</dbReference>
<dbReference type="Pfam" id="PF00156">
    <property type="entry name" value="Pribosyltran"/>
    <property type="match status" value="1"/>
</dbReference>
<dbReference type="FunFam" id="3.40.50.2020:FF:000020">
    <property type="entry name" value="Bifunctional protein PyrR"/>
    <property type="match status" value="1"/>
</dbReference>
<comment type="caution">
    <text evidence="6">The sequence shown here is derived from an EMBL/GenBank/DDBJ whole genome shotgun (WGS) entry which is preliminary data.</text>
</comment>
<dbReference type="Gene3D" id="3.40.50.2020">
    <property type="match status" value="1"/>
</dbReference>
<comment type="function">
    <text evidence="4">Regulates the transcription of the pyrimidine nucleotide (pyr) operon in response to exogenous pyrimidines.</text>
</comment>
<comment type="catalytic activity">
    <reaction evidence="4">
        <text>UMP + diphosphate = 5-phospho-alpha-D-ribose 1-diphosphate + uracil</text>
        <dbReference type="Rhea" id="RHEA:13017"/>
        <dbReference type="ChEBI" id="CHEBI:17568"/>
        <dbReference type="ChEBI" id="CHEBI:33019"/>
        <dbReference type="ChEBI" id="CHEBI:57865"/>
        <dbReference type="ChEBI" id="CHEBI:58017"/>
        <dbReference type="EC" id="2.4.2.9"/>
    </reaction>
</comment>
<dbReference type="Proteomes" id="UP000739538">
    <property type="component" value="Unassembled WGS sequence"/>
</dbReference>
<dbReference type="InterPro" id="IPR000836">
    <property type="entry name" value="PRTase_dom"/>
</dbReference>
<dbReference type="HAMAP" id="MF_01219">
    <property type="entry name" value="PyrR"/>
    <property type="match status" value="1"/>
</dbReference>
<proteinExistence type="inferred from homology"/>
<dbReference type="NCBIfam" id="NF003547">
    <property type="entry name" value="PRK05205.1-3"/>
    <property type="match status" value="1"/>
</dbReference>
<evidence type="ECO:0000313" key="7">
    <source>
        <dbReference type="Proteomes" id="UP000739538"/>
    </source>
</evidence>
<evidence type="ECO:0000256" key="1">
    <source>
        <dbReference type="ARBA" id="ARBA00005565"/>
    </source>
</evidence>
<dbReference type="AlphaFoldDB" id="A0A956NF83"/>
<comment type="function">
    <text evidence="4">Also displays a weak uracil phosphoribosyltransferase activity which is not physiologically significant.</text>
</comment>
<dbReference type="EC" id="2.4.2.9" evidence="4"/>
<evidence type="ECO:0000313" key="6">
    <source>
        <dbReference type="EMBL" id="MCA9755849.1"/>
    </source>
</evidence>
<dbReference type="NCBIfam" id="NF003548">
    <property type="entry name" value="PRK05205.1-4"/>
    <property type="match status" value="1"/>
</dbReference>
<dbReference type="EMBL" id="JAGQHS010000034">
    <property type="protein sequence ID" value="MCA9755849.1"/>
    <property type="molecule type" value="Genomic_DNA"/>
</dbReference>
<evidence type="ECO:0000256" key="4">
    <source>
        <dbReference type="HAMAP-Rule" id="MF_01219"/>
    </source>
</evidence>
<keyword evidence="4 6" id="KW-0808">Transferase</keyword>
<organism evidence="6 7">
    <name type="scientific">Eiseniibacteriota bacterium</name>
    <dbReference type="NCBI Taxonomy" id="2212470"/>
    <lineage>
        <taxon>Bacteria</taxon>
        <taxon>Candidatus Eiseniibacteriota</taxon>
    </lineage>
</organism>
<evidence type="ECO:0000256" key="2">
    <source>
        <dbReference type="ARBA" id="ARBA00023015"/>
    </source>
</evidence>
<dbReference type="CDD" id="cd06223">
    <property type="entry name" value="PRTases_typeI"/>
    <property type="match status" value="1"/>
</dbReference>
<comment type="similarity">
    <text evidence="1 4">Belongs to the purine/pyrimidine phosphoribosyltransferase family. PyrR subfamily.</text>
</comment>
<dbReference type="InterPro" id="IPR029057">
    <property type="entry name" value="PRTase-like"/>
</dbReference>
<dbReference type="PANTHER" id="PTHR11608:SF0">
    <property type="entry name" value="BIFUNCTIONAL PROTEIN PYRR"/>
    <property type="match status" value="1"/>
</dbReference>
<keyword evidence="2 4" id="KW-0805">Transcription regulation</keyword>